<proteinExistence type="predicted"/>
<evidence type="ECO:0000259" key="3">
    <source>
        <dbReference type="PROSITE" id="PS50893"/>
    </source>
</evidence>
<dbReference type="SMART" id="SM00382">
    <property type="entry name" value="AAA"/>
    <property type="match status" value="1"/>
</dbReference>
<keyword evidence="1" id="KW-0547">Nucleotide-binding</keyword>
<dbReference type="Gene3D" id="3.40.50.300">
    <property type="entry name" value="P-loop containing nucleotide triphosphate hydrolases"/>
    <property type="match status" value="1"/>
</dbReference>
<dbReference type="PROSITE" id="PS50893">
    <property type="entry name" value="ABC_TRANSPORTER_2"/>
    <property type="match status" value="1"/>
</dbReference>
<dbReference type="InterPro" id="IPR027417">
    <property type="entry name" value="P-loop_NTPase"/>
</dbReference>
<dbReference type="Proteomes" id="UP000480222">
    <property type="component" value="Unassembled WGS sequence"/>
</dbReference>
<dbReference type="PANTHER" id="PTHR43158">
    <property type="entry name" value="SKFA PEPTIDE EXPORT ATP-BINDING PROTEIN SKFE"/>
    <property type="match status" value="1"/>
</dbReference>
<dbReference type="SUPFAM" id="SSF52540">
    <property type="entry name" value="P-loop containing nucleoside triphosphate hydrolases"/>
    <property type="match status" value="1"/>
</dbReference>
<dbReference type="AlphaFoldDB" id="A0A811FZH4"/>
<evidence type="ECO:0000313" key="5">
    <source>
        <dbReference type="Proteomes" id="UP000480222"/>
    </source>
</evidence>
<protein>
    <submittedName>
        <fullName evidence="4">ABC transporter ATP-binding protein</fullName>
    </submittedName>
</protein>
<evidence type="ECO:0000313" key="4">
    <source>
        <dbReference type="EMBL" id="CAB0577674.1"/>
    </source>
</evidence>
<feature type="domain" description="ABC transporter" evidence="3">
    <location>
        <begin position="4"/>
        <end position="231"/>
    </location>
</feature>
<dbReference type="RefSeq" id="WP_088290191.1">
    <property type="nucleotide sequence ID" value="NZ_CP040523.1"/>
</dbReference>
<comment type="caution">
    <text evidence="4">The sequence shown here is derived from an EMBL/GenBank/DDBJ whole genome shotgun (WGS) entry which is preliminary data.</text>
</comment>
<organism evidence="4 5">
    <name type="scientific">Corynebacterium diphtheriae</name>
    <dbReference type="NCBI Taxonomy" id="1717"/>
    <lineage>
        <taxon>Bacteria</taxon>
        <taxon>Bacillati</taxon>
        <taxon>Actinomycetota</taxon>
        <taxon>Actinomycetes</taxon>
        <taxon>Mycobacteriales</taxon>
        <taxon>Corynebacteriaceae</taxon>
        <taxon>Corynebacterium</taxon>
    </lineage>
</organism>
<keyword evidence="2 4" id="KW-0067">ATP-binding</keyword>
<sequence>MTTIHVSDLSKTYGTATNVLVLSGVSFDLTSPAIHGLIGANGVGKTTLLRILAGQSRCEGVVEIDGRPAFDNPDVMDHCVLMGIDVPLPSTWRATKLLSFAQHRYPRWDEARCAQLIDAFQVPVDKPYQSLSRGQKSALGIIIAFSATCDITLLDEPYLGLDVANRDLFYRELRAEQARCPRLIILSTHHINEASHVFDSVMVLKKDGVALQGDVESITGRVVELVGPKATIEGFVSHPARRIGEVHTAGGVAKVLAEARAEEWDQLSALGLRTHEVSLERAVMFLECD</sequence>
<name>A0A811FZH4_CORDP</name>
<evidence type="ECO:0000256" key="2">
    <source>
        <dbReference type="ARBA" id="ARBA00022840"/>
    </source>
</evidence>
<dbReference type="InterPro" id="IPR003593">
    <property type="entry name" value="AAA+_ATPase"/>
</dbReference>
<dbReference type="EMBL" id="CADDAV010000001">
    <property type="protein sequence ID" value="CAB0577674.1"/>
    <property type="molecule type" value="Genomic_DNA"/>
</dbReference>
<evidence type="ECO:0000256" key="1">
    <source>
        <dbReference type="ARBA" id="ARBA00022741"/>
    </source>
</evidence>
<accession>A0A811FZH4</accession>
<dbReference type="PANTHER" id="PTHR43158:SF5">
    <property type="entry name" value="ABC TRANSPORTER, ATP-BINDING PROTEIN"/>
    <property type="match status" value="1"/>
</dbReference>
<gene>
    <name evidence="4" type="ORF">CIP107547_00002</name>
</gene>
<dbReference type="InterPro" id="IPR003439">
    <property type="entry name" value="ABC_transporter-like_ATP-bd"/>
</dbReference>
<dbReference type="GO" id="GO:0016887">
    <property type="term" value="F:ATP hydrolysis activity"/>
    <property type="evidence" value="ECO:0007669"/>
    <property type="project" value="InterPro"/>
</dbReference>
<dbReference type="Pfam" id="PF00005">
    <property type="entry name" value="ABC_tran"/>
    <property type="match status" value="1"/>
</dbReference>
<reference evidence="4 5" key="1">
    <citation type="submission" date="2020-02" db="EMBL/GenBank/DDBJ databases">
        <authorList>
            <person name="Brisse S."/>
        </authorList>
    </citation>
    <scope>NUCLEOTIDE SEQUENCE [LARGE SCALE GENOMIC DNA]</scope>
    <source>
        <strain evidence="4">CIP107547</strain>
    </source>
</reference>
<dbReference type="GO" id="GO:0005524">
    <property type="term" value="F:ATP binding"/>
    <property type="evidence" value="ECO:0007669"/>
    <property type="project" value="UniProtKB-KW"/>
</dbReference>